<accession>A0A8J5CNK6</accession>
<dbReference type="GO" id="GO:0005634">
    <property type="term" value="C:nucleus"/>
    <property type="evidence" value="ECO:0007669"/>
    <property type="project" value="UniProtKB-SubCell"/>
</dbReference>
<dbReference type="GO" id="GO:0000981">
    <property type="term" value="F:DNA-binding transcription factor activity, RNA polymerase II-specific"/>
    <property type="evidence" value="ECO:0007669"/>
    <property type="project" value="TreeGrafter"/>
</dbReference>
<keyword evidence="2" id="KW-0479">Metal-binding</keyword>
<feature type="region of interest" description="Disordered" evidence="8">
    <location>
        <begin position="431"/>
        <end position="452"/>
    </location>
</feature>
<dbReference type="InterPro" id="IPR013087">
    <property type="entry name" value="Znf_C2H2_type"/>
</dbReference>
<keyword evidence="12" id="KW-1185">Reference proteome</keyword>
<dbReference type="Pfam" id="PF00651">
    <property type="entry name" value="BTB"/>
    <property type="match status" value="1"/>
</dbReference>
<keyword evidence="5" id="KW-0862">Zinc</keyword>
<feature type="domain" description="C2H2-type" evidence="10">
    <location>
        <begin position="551"/>
        <end position="579"/>
    </location>
</feature>
<proteinExistence type="predicted"/>
<evidence type="ECO:0000259" key="10">
    <source>
        <dbReference type="PROSITE" id="PS50157"/>
    </source>
</evidence>
<organism evidence="11 12">
    <name type="scientific">Chionoecetes opilio</name>
    <name type="common">Atlantic snow crab</name>
    <name type="synonym">Cancer opilio</name>
    <dbReference type="NCBI Taxonomy" id="41210"/>
    <lineage>
        <taxon>Eukaryota</taxon>
        <taxon>Metazoa</taxon>
        <taxon>Ecdysozoa</taxon>
        <taxon>Arthropoda</taxon>
        <taxon>Crustacea</taxon>
        <taxon>Multicrustacea</taxon>
        <taxon>Malacostraca</taxon>
        <taxon>Eumalacostraca</taxon>
        <taxon>Eucarida</taxon>
        <taxon>Decapoda</taxon>
        <taxon>Pleocyemata</taxon>
        <taxon>Brachyura</taxon>
        <taxon>Eubrachyura</taxon>
        <taxon>Majoidea</taxon>
        <taxon>Majidae</taxon>
        <taxon>Chionoecetes</taxon>
    </lineage>
</organism>
<feature type="domain" description="BTB" evidence="9">
    <location>
        <begin position="66"/>
        <end position="124"/>
    </location>
</feature>
<dbReference type="PROSITE" id="PS50097">
    <property type="entry name" value="BTB"/>
    <property type="match status" value="1"/>
</dbReference>
<evidence type="ECO:0000256" key="5">
    <source>
        <dbReference type="ARBA" id="ARBA00022833"/>
    </source>
</evidence>
<evidence type="ECO:0000256" key="6">
    <source>
        <dbReference type="ARBA" id="ARBA00023242"/>
    </source>
</evidence>
<dbReference type="AlphaFoldDB" id="A0A8J5CNK6"/>
<dbReference type="SMART" id="SM00355">
    <property type="entry name" value="ZnF_C2H2"/>
    <property type="match status" value="6"/>
</dbReference>
<protein>
    <submittedName>
        <fullName evidence="11">Zinc finger protein 16</fullName>
    </submittedName>
</protein>
<dbReference type="PROSITE" id="PS50157">
    <property type="entry name" value="ZINC_FINGER_C2H2_2"/>
    <property type="match status" value="5"/>
</dbReference>
<evidence type="ECO:0000313" key="12">
    <source>
        <dbReference type="Proteomes" id="UP000770661"/>
    </source>
</evidence>
<name>A0A8J5CNK6_CHIOP</name>
<dbReference type="PANTHER" id="PTHR24394:SF29">
    <property type="entry name" value="MYONEURIN"/>
    <property type="match status" value="1"/>
</dbReference>
<dbReference type="Gene3D" id="3.30.160.60">
    <property type="entry name" value="Classic Zinc Finger"/>
    <property type="match status" value="4"/>
</dbReference>
<dbReference type="SUPFAM" id="SSF54695">
    <property type="entry name" value="POZ domain"/>
    <property type="match status" value="1"/>
</dbReference>
<dbReference type="GO" id="GO:0008270">
    <property type="term" value="F:zinc ion binding"/>
    <property type="evidence" value="ECO:0007669"/>
    <property type="project" value="UniProtKB-KW"/>
</dbReference>
<dbReference type="InterPro" id="IPR036236">
    <property type="entry name" value="Znf_C2H2_sf"/>
</dbReference>
<keyword evidence="3" id="KW-0677">Repeat</keyword>
<dbReference type="Proteomes" id="UP000770661">
    <property type="component" value="Unassembled WGS sequence"/>
</dbReference>
<feature type="domain" description="C2H2-type" evidence="10">
    <location>
        <begin position="579"/>
        <end position="621"/>
    </location>
</feature>
<comment type="caution">
    <text evidence="11">The sequence shown here is derived from an EMBL/GenBank/DDBJ whole genome shotgun (WGS) entry which is preliminary data.</text>
</comment>
<feature type="domain" description="C2H2-type" evidence="10">
    <location>
        <begin position="622"/>
        <end position="649"/>
    </location>
</feature>
<dbReference type="SMART" id="SM00225">
    <property type="entry name" value="BTB"/>
    <property type="match status" value="1"/>
</dbReference>
<feature type="compositionally biased region" description="Basic and acidic residues" evidence="8">
    <location>
        <begin position="431"/>
        <end position="445"/>
    </location>
</feature>
<dbReference type="Gene3D" id="3.30.710.10">
    <property type="entry name" value="Potassium Channel Kv1.1, Chain A"/>
    <property type="match status" value="1"/>
</dbReference>
<evidence type="ECO:0000259" key="9">
    <source>
        <dbReference type="PROSITE" id="PS50097"/>
    </source>
</evidence>
<evidence type="ECO:0000256" key="8">
    <source>
        <dbReference type="SAM" id="MobiDB-lite"/>
    </source>
</evidence>
<dbReference type="PROSITE" id="PS00028">
    <property type="entry name" value="ZINC_FINGER_C2H2_1"/>
    <property type="match status" value="6"/>
</dbReference>
<dbReference type="EMBL" id="JACEEZ010018407">
    <property type="protein sequence ID" value="KAG0716944.1"/>
    <property type="molecule type" value="Genomic_DNA"/>
</dbReference>
<dbReference type="PANTHER" id="PTHR24394">
    <property type="entry name" value="ZINC FINGER PROTEIN"/>
    <property type="match status" value="1"/>
</dbReference>
<dbReference type="InterPro" id="IPR000210">
    <property type="entry name" value="BTB/POZ_dom"/>
</dbReference>
<dbReference type="InterPro" id="IPR011333">
    <property type="entry name" value="SKP1/BTB/POZ_sf"/>
</dbReference>
<keyword evidence="4 7" id="KW-0863">Zinc-finger</keyword>
<evidence type="ECO:0000256" key="7">
    <source>
        <dbReference type="PROSITE-ProRule" id="PRU00042"/>
    </source>
</evidence>
<comment type="subcellular location">
    <subcellularLocation>
        <location evidence="1">Nucleus</location>
    </subcellularLocation>
</comment>
<keyword evidence="6" id="KW-0539">Nucleus</keyword>
<dbReference type="CDD" id="cd18186">
    <property type="entry name" value="BTB_POZ_ZBTB_KLHL-like"/>
    <property type="match status" value="1"/>
</dbReference>
<evidence type="ECO:0000256" key="1">
    <source>
        <dbReference type="ARBA" id="ARBA00004123"/>
    </source>
</evidence>
<sequence>MQRLTWGSQGRAIWEAAHRLQEEAIQVDVYLHTPAGGASGREGQGNSAVPRPPDRRKKPCKDFISFPAHRLILAAASPFLRKVLSEHYHDHRDACVDISLPHVPPEALHCILNYLYSGSTGVPPGITESVLEAATLLQINHFTDYYSSSIKLERQFNFKQENIALEENPKEPKMMTAEIPYTRKRKRPSGEQNVSSCLSKPTVQIKEVWTEQRTIGVLGALRKRRKAKSKYSSDIYEVNLPKMRKWKRKKIQRILKTEKKCSAKIQQLDVSQEPQKHTVPSLTIVEINEKSDQHELTNTGDIMKVQEDVICDPVSTPHPPPLTDVSSFPEKENNTPTPQHLLTIPSTSSTSVIMPPIHDQSYLSDSTIKTKTEEMLCPSVIIQDSVMISERPLERSMAIASPLLLSEVKELPLMSPPSSLASFPLKQETSLTHDHKISDPLHEDKNEEEEQEDGLFKFQVLLKECEDFPDEVCPVPHASQGSRGGAEKYRPGEGSVDINQWIAEEIHSCIIPTSSQCEVSTEESKNINEEEDITLEAKTSDSMADKNKSEVDCEQCGKQFSDHRSCQTHIRGVHDEAKQMCRYCGKMFRRRCDLHQHERRHRTATLPCKVHMRSVHTGERPFKCKFCDKAFCNTALLRNHQAVHTGEKKYSCSVCGRPFSQYSNMLSHQRTHTNTRPFLCLTCHEDFKTKEGLLKHRWVHTGLKPLRCCHCYREFRIKERYERHMLKCHSEVLSLPEIYLETPGDIVAREEGSSSPHCDIKVIGMTGKEEQFDDGTENHVLDGSLTDGGSSDDLGPVVHLVSNIAEQEVTVDESDNVLSYPLLTTTTALGEGSSITLRNITTQISCSGHVESIDVESLLHSEDSPNSEALIITGEGNSEVLPIIHEAVRDCEEVVILAKVSDTDEMSEEMHPQPTIKIWIPSEGTALERQDGEGDSTGDILIVSNQTFAETSQGQVLDPEMSPQVVHTMILEGSDASL</sequence>
<dbReference type="OrthoDB" id="4748970at2759"/>
<dbReference type="Pfam" id="PF00096">
    <property type="entry name" value="zf-C2H2"/>
    <property type="match status" value="2"/>
</dbReference>
<feature type="region of interest" description="Disordered" evidence="8">
    <location>
        <begin position="35"/>
        <end position="57"/>
    </location>
</feature>
<dbReference type="SUPFAM" id="SSF57667">
    <property type="entry name" value="beta-beta-alpha zinc fingers"/>
    <property type="match status" value="3"/>
</dbReference>
<evidence type="ECO:0000256" key="3">
    <source>
        <dbReference type="ARBA" id="ARBA00022737"/>
    </source>
</evidence>
<evidence type="ECO:0000313" key="11">
    <source>
        <dbReference type="EMBL" id="KAG0716944.1"/>
    </source>
</evidence>
<reference evidence="11" key="1">
    <citation type="submission" date="2020-07" db="EMBL/GenBank/DDBJ databases">
        <title>The High-quality genome of the commercially important snow crab, Chionoecetes opilio.</title>
        <authorList>
            <person name="Jeong J.-H."/>
            <person name="Ryu S."/>
        </authorList>
    </citation>
    <scope>NUCLEOTIDE SEQUENCE</scope>
    <source>
        <strain evidence="11">MADBK_172401_WGS</strain>
        <tissue evidence="11">Digestive gland</tissue>
    </source>
</reference>
<dbReference type="FunFam" id="3.30.160.60:FF:000358">
    <property type="entry name" value="zinc finger protein 24"/>
    <property type="match status" value="2"/>
</dbReference>
<gene>
    <name evidence="11" type="primary">ZNF16_1</name>
    <name evidence="11" type="ORF">GWK47_008457</name>
</gene>
<evidence type="ECO:0000256" key="2">
    <source>
        <dbReference type="ARBA" id="ARBA00022723"/>
    </source>
</evidence>
<feature type="domain" description="C2H2-type" evidence="10">
    <location>
        <begin position="650"/>
        <end position="677"/>
    </location>
</feature>
<feature type="domain" description="C2H2-type" evidence="10">
    <location>
        <begin position="678"/>
        <end position="705"/>
    </location>
</feature>
<evidence type="ECO:0000256" key="4">
    <source>
        <dbReference type="ARBA" id="ARBA00022771"/>
    </source>
</evidence>